<dbReference type="EMBL" id="PDUG01000004">
    <property type="protein sequence ID" value="PIC32069.1"/>
    <property type="molecule type" value="Genomic_DNA"/>
</dbReference>
<dbReference type="Gene3D" id="3.40.1790.10">
    <property type="entry name" value="Indigoidine synthase domain"/>
    <property type="match status" value="1"/>
</dbReference>
<keyword evidence="10" id="KW-1185">Reference proteome</keyword>
<evidence type="ECO:0000256" key="5">
    <source>
        <dbReference type="ARBA" id="ARBA00023211"/>
    </source>
</evidence>
<gene>
    <name evidence="9" type="primary">Cnig_chr_IV.g12542</name>
    <name evidence="9" type="ORF">B9Z55_012542</name>
</gene>
<dbReference type="Proteomes" id="UP000230233">
    <property type="component" value="Chromosome IV"/>
</dbReference>
<dbReference type="HAMAP" id="MF_01876">
    <property type="entry name" value="PsiMP_glycosidase"/>
    <property type="match status" value="1"/>
</dbReference>
<dbReference type="InterPro" id="IPR011611">
    <property type="entry name" value="PfkB_dom"/>
</dbReference>
<keyword evidence="3" id="KW-0418">Kinase</keyword>
<dbReference type="PROSITE" id="PS00584">
    <property type="entry name" value="PFKB_KINASES_2"/>
    <property type="match status" value="1"/>
</dbReference>
<keyword evidence="1" id="KW-0808">Transferase</keyword>
<dbReference type="GO" id="GO:0016301">
    <property type="term" value="F:kinase activity"/>
    <property type="evidence" value="ECO:0007669"/>
    <property type="project" value="UniProtKB-KW"/>
</dbReference>
<dbReference type="SUPFAM" id="SSF53613">
    <property type="entry name" value="Ribokinase-like"/>
    <property type="match status" value="1"/>
</dbReference>
<accession>A0A2G5TXM3</accession>
<dbReference type="InterPro" id="IPR002173">
    <property type="entry name" value="Carboh/pur_kinase_PfkB_CS"/>
</dbReference>
<evidence type="ECO:0000256" key="6">
    <source>
        <dbReference type="ARBA" id="ARBA00023239"/>
    </source>
</evidence>
<dbReference type="Pfam" id="PF04227">
    <property type="entry name" value="Indigoidine_A"/>
    <property type="match status" value="1"/>
</dbReference>
<reference evidence="10" key="1">
    <citation type="submission" date="2017-10" db="EMBL/GenBank/DDBJ databases">
        <title>Rapid genome shrinkage in a self-fertile nematode reveals novel sperm competition proteins.</title>
        <authorList>
            <person name="Yin D."/>
            <person name="Schwarz E.M."/>
            <person name="Thomas C.G."/>
            <person name="Felde R.L."/>
            <person name="Korf I.F."/>
            <person name="Cutter A.D."/>
            <person name="Schartner C.M."/>
            <person name="Ralston E.J."/>
            <person name="Meyer B.J."/>
            <person name="Haag E.S."/>
        </authorList>
    </citation>
    <scope>NUCLEOTIDE SEQUENCE [LARGE SCALE GENOMIC DNA]</scope>
    <source>
        <strain evidence="10">JU1422</strain>
    </source>
</reference>
<keyword evidence="4" id="KW-0378">Hydrolase</keyword>
<dbReference type="GO" id="GO:0016798">
    <property type="term" value="F:hydrolase activity, acting on glycosyl bonds"/>
    <property type="evidence" value="ECO:0007669"/>
    <property type="project" value="UniProtKB-KW"/>
</dbReference>
<dbReference type="SUPFAM" id="SSF110581">
    <property type="entry name" value="Indigoidine synthase A-like"/>
    <property type="match status" value="1"/>
</dbReference>
<evidence type="ECO:0000256" key="1">
    <source>
        <dbReference type="ARBA" id="ARBA00022679"/>
    </source>
</evidence>
<dbReference type="CDD" id="cd01941">
    <property type="entry name" value="YeiC_kinase_like"/>
    <property type="match status" value="1"/>
</dbReference>
<evidence type="ECO:0000259" key="8">
    <source>
        <dbReference type="Pfam" id="PF00294"/>
    </source>
</evidence>
<keyword evidence="2" id="KW-0479">Metal-binding</keyword>
<evidence type="ECO:0000256" key="3">
    <source>
        <dbReference type="ARBA" id="ARBA00022777"/>
    </source>
</evidence>
<comment type="caution">
    <text evidence="9">The sequence shown here is derived from an EMBL/GenBank/DDBJ whole genome shotgun (WGS) entry which is preliminary data.</text>
</comment>
<dbReference type="InterPro" id="IPR029056">
    <property type="entry name" value="Ribokinase-like"/>
</dbReference>
<protein>
    <recommendedName>
        <fullName evidence="8">Carbohydrate kinase PfkB domain-containing protein</fullName>
    </recommendedName>
</protein>
<evidence type="ECO:0000256" key="7">
    <source>
        <dbReference type="ARBA" id="ARBA00023295"/>
    </source>
</evidence>
<keyword evidence="6" id="KW-0456">Lyase</keyword>
<keyword evidence="5" id="KW-0464">Manganese</keyword>
<evidence type="ECO:0000256" key="4">
    <source>
        <dbReference type="ARBA" id="ARBA00022801"/>
    </source>
</evidence>
<evidence type="ECO:0000313" key="9">
    <source>
        <dbReference type="EMBL" id="PIC32069.1"/>
    </source>
</evidence>
<dbReference type="GO" id="GO:0005737">
    <property type="term" value="C:cytoplasm"/>
    <property type="evidence" value="ECO:0007669"/>
    <property type="project" value="TreeGrafter"/>
</dbReference>
<dbReference type="AlphaFoldDB" id="A0A2G5TXM3"/>
<dbReference type="GO" id="GO:0006796">
    <property type="term" value="P:phosphate-containing compound metabolic process"/>
    <property type="evidence" value="ECO:0007669"/>
    <property type="project" value="UniProtKB-ARBA"/>
</dbReference>
<dbReference type="InterPro" id="IPR007342">
    <property type="entry name" value="PsuG"/>
</dbReference>
<name>A0A2G5TXM3_9PELO</name>
<feature type="domain" description="Carbohydrate kinase PfkB" evidence="8">
    <location>
        <begin position="353"/>
        <end position="658"/>
    </location>
</feature>
<organism evidence="9 10">
    <name type="scientific">Caenorhabditis nigoni</name>
    <dbReference type="NCBI Taxonomy" id="1611254"/>
    <lineage>
        <taxon>Eukaryota</taxon>
        <taxon>Metazoa</taxon>
        <taxon>Ecdysozoa</taxon>
        <taxon>Nematoda</taxon>
        <taxon>Chromadorea</taxon>
        <taxon>Rhabditida</taxon>
        <taxon>Rhabditina</taxon>
        <taxon>Rhabditomorpha</taxon>
        <taxon>Rhabditoidea</taxon>
        <taxon>Rhabditidae</taxon>
        <taxon>Peloderinae</taxon>
        <taxon>Caenorhabditis</taxon>
    </lineage>
</organism>
<dbReference type="PANTHER" id="PTHR42909">
    <property type="entry name" value="ZGC:136858"/>
    <property type="match status" value="1"/>
</dbReference>
<sequence length="668" mass="71947">MYSRLLTTSQKRHFSKFLQISNPVKEALANGEGVVALESTVITHGLPYPHNLSTAKSLEQKVRASGSQPATIALFDGKIHVGLDDEKLEKLASSQNAVKVSTRDIAKTLIRKEIGGTTVASTMKIAHAAGISVFATGGIGGVHRGADQTFDISADLQELSQIPVCVVCSGVKSILDIPKTVEYLETHSVNCVVYGEENVFPSFFTRKSGSKAQFQTESLEEVVELLKTSKTSGLPFGTVLACPIPEKYAADGDSIQNAIDQAVREAIEQNIASQQVTPFILARVNELTQGASMKTNIALLENNASIAGRLAAKLCDRRPIAISKMNRNQSSMGTKPKVLTIMGYCRTSSFVQVSIGAAIVDFEAITSEDVKDDGGSYNGRVVQRMGGVARNHAEALGRLGCESIFVSAIGDDQNGQFFRTNSDKIDITRVKMITNKPTCTYLAVNVKGNVKYGIVTSEPLLSTLTPKLIEANSDVLECSDFILLDSNLPVPLMAKTLEIAKKHEKQVWLEPTDIDKVKKVFSTGLVDAVTATSPNANEFLEWAKLCNVKVDTSIVNSADSVLELIEKEKRRLLLNTSLFVVTLANKGSAVVHRNKLGQLEFQALPPPLQMDKVVSVSGAGDSFNSGVIAGLTHNKSVVESLQLGQECARLTLQTTLAVSEAITPQLLK</sequence>
<keyword evidence="7" id="KW-0326">Glycosidase</keyword>
<dbReference type="GO" id="GO:0046872">
    <property type="term" value="F:metal ion binding"/>
    <property type="evidence" value="ECO:0007669"/>
    <property type="project" value="UniProtKB-KW"/>
</dbReference>
<evidence type="ECO:0000313" key="10">
    <source>
        <dbReference type="Proteomes" id="UP000230233"/>
    </source>
</evidence>
<evidence type="ECO:0000256" key="2">
    <source>
        <dbReference type="ARBA" id="ARBA00022723"/>
    </source>
</evidence>
<dbReference type="Pfam" id="PF00294">
    <property type="entry name" value="PfkB"/>
    <property type="match status" value="1"/>
</dbReference>
<dbReference type="PANTHER" id="PTHR42909:SF1">
    <property type="entry name" value="CARBOHYDRATE KINASE PFKB DOMAIN-CONTAINING PROTEIN"/>
    <property type="match status" value="1"/>
</dbReference>
<dbReference type="STRING" id="1611254.A0A2G5TXM3"/>
<dbReference type="PROSITE" id="PS00583">
    <property type="entry name" value="PFKB_KINASES_1"/>
    <property type="match status" value="1"/>
</dbReference>
<dbReference type="InterPro" id="IPR022830">
    <property type="entry name" value="Indigdn_synthA-like"/>
</dbReference>
<dbReference type="OrthoDB" id="198885at2759"/>
<proteinExistence type="inferred from homology"/>
<dbReference type="Gene3D" id="3.40.1190.20">
    <property type="match status" value="1"/>
</dbReference>
<dbReference type="GO" id="GO:0004730">
    <property type="term" value="F:pseudouridylate synthase activity"/>
    <property type="evidence" value="ECO:0007669"/>
    <property type="project" value="InterPro"/>
</dbReference>